<protein>
    <submittedName>
        <fullName evidence="14">Mycothione reductase</fullName>
        <ecNumber evidence="14">1.8.1.7</ecNumber>
    </submittedName>
</protein>
<keyword evidence="4 11" id="KW-0560">Oxidoreductase</keyword>
<dbReference type="PANTHER" id="PTHR22912">
    <property type="entry name" value="DISULFIDE OXIDOREDUCTASE"/>
    <property type="match status" value="1"/>
</dbReference>
<organism evidence="14 16">
    <name type="scientific">Lawsonella clevelandensis</name>
    <dbReference type="NCBI Taxonomy" id="1528099"/>
    <lineage>
        <taxon>Bacteria</taxon>
        <taxon>Bacillati</taxon>
        <taxon>Actinomycetota</taxon>
        <taxon>Actinomycetes</taxon>
        <taxon>Mycobacteriales</taxon>
        <taxon>Lawsonellaceae</taxon>
        <taxon>Lawsonella</taxon>
    </lineage>
</organism>
<dbReference type="Pfam" id="PF02852">
    <property type="entry name" value="Pyr_redox_dim"/>
    <property type="match status" value="1"/>
</dbReference>
<gene>
    <name evidence="15" type="primary">mtr</name>
    <name evidence="14" type="ORF">AL705_01085</name>
    <name evidence="15" type="ORF">LC603019_00228</name>
</gene>
<dbReference type="GeneID" id="84894227"/>
<dbReference type="GO" id="GO:0006103">
    <property type="term" value="P:2-oxoglutarate metabolic process"/>
    <property type="evidence" value="ECO:0007669"/>
    <property type="project" value="TreeGrafter"/>
</dbReference>
<proteinExistence type="inferred from homology"/>
<keyword evidence="6" id="KW-1015">Disulfide bond</keyword>
<evidence type="ECO:0000256" key="2">
    <source>
        <dbReference type="ARBA" id="ARBA00022630"/>
    </source>
</evidence>
<dbReference type="InterPro" id="IPR036188">
    <property type="entry name" value="FAD/NAD-bd_sf"/>
</dbReference>
<sequence>MTAAHYDLVVIGTGSGNSLFDERFDNLKIALCEDKIFGGTCLNVGCIPTKMFVYPADRIHDLEDLDRLGVNAQVNEVRWTEIVDRVWNRIDPIAAGGERYRVEDCSNIDVYGHAEFIGKKRFQVTDRNGTDTHEITADRVVLAAGSRAAVPGLVTESGVQYYTNEDIMRIDRVPEHLVILGSGYIATEFANVFSGMGAQVTLIGRSQVLLKHLDHEIAELFTKIARKKWDVRLGQGTTAIDQIEKQREDGSSYLETTVTFEDGSTVTGDAFLVATGRTPNVDRLGLENGSGVTVDKGRVVVDEFGRTTAPDVWAFGDISSPYQLKHVANAEMRAVQHNLMADSPADYQEMPHQVVPAAIFTNPQIANVGLTEEEARAKGDSEGFSVTVKVQKYGDVAYGWAMEDKHGIIKLIANAATGELLGAHLLGHEASLLIQPIIQAMSFDLKVPDMARGQYWIHPALTEVVENALLGLGIQ</sequence>
<dbReference type="EMBL" id="CP012390">
    <property type="protein sequence ID" value="ALE18544.1"/>
    <property type="molecule type" value="Genomic_DNA"/>
</dbReference>
<evidence type="ECO:0000256" key="7">
    <source>
        <dbReference type="ARBA" id="ARBA00023284"/>
    </source>
</evidence>
<keyword evidence="3 9" id="KW-0274">FAD</keyword>
<dbReference type="InterPro" id="IPR012999">
    <property type="entry name" value="Pyr_OxRdtase_I_AS"/>
</dbReference>
<dbReference type="PANTHER" id="PTHR22912:SF217">
    <property type="entry name" value="DIHYDROLIPOYL DEHYDROGENASE"/>
    <property type="match status" value="1"/>
</dbReference>
<dbReference type="PRINTS" id="PR00368">
    <property type="entry name" value="FADPNR"/>
</dbReference>
<keyword evidence="17" id="KW-1185">Reference proteome</keyword>
<dbReference type="SUPFAM" id="SSF51905">
    <property type="entry name" value="FAD/NAD(P)-binding domain"/>
    <property type="match status" value="1"/>
</dbReference>
<keyword evidence="2 11" id="KW-0285">Flavoprotein</keyword>
<dbReference type="EC" id="1.8.1.7" evidence="14"/>
<dbReference type="SUPFAM" id="SSF55424">
    <property type="entry name" value="FAD/NAD-linked reductases, dimerisation (C-terminal) domain"/>
    <property type="match status" value="1"/>
</dbReference>
<evidence type="ECO:0000313" key="17">
    <source>
        <dbReference type="Proteomes" id="UP000324288"/>
    </source>
</evidence>
<evidence type="ECO:0000256" key="8">
    <source>
        <dbReference type="PIRSR" id="PIRSR000350-2"/>
    </source>
</evidence>
<dbReference type="InterPro" id="IPR023753">
    <property type="entry name" value="FAD/NAD-binding_dom"/>
</dbReference>
<dbReference type="RefSeq" id="WP_053961443.1">
    <property type="nucleotide sequence ID" value="NZ_CAJPTR010000039.1"/>
</dbReference>
<reference evidence="15 17" key="3">
    <citation type="submission" date="2019-04" db="EMBL/GenBank/DDBJ databases">
        <authorList>
            <person name="Seth-Smith MB H."/>
            <person name="Seth-Smith H."/>
        </authorList>
    </citation>
    <scope>NUCLEOTIDE SEQUENCE [LARGE SCALE GENOMIC DNA]</scope>
    <source>
        <strain evidence="15">USB-603019</strain>
    </source>
</reference>
<dbReference type="AlphaFoldDB" id="A0A0M3TBF4"/>
<feature type="disulfide bond" description="Redox-active" evidence="10">
    <location>
        <begin position="41"/>
        <end position="46"/>
    </location>
</feature>
<feature type="binding site" evidence="9">
    <location>
        <position position="276"/>
    </location>
    <ligand>
        <name>NAD(+)</name>
        <dbReference type="ChEBI" id="CHEBI:57540"/>
    </ligand>
</feature>
<evidence type="ECO:0000259" key="12">
    <source>
        <dbReference type="Pfam" id="PF02852"/>
    </source>
</evidence>
<dbReference type="PRINTS" id="PR00411">
    <property type="entry name" value="PNDRDTASEI"/>
</dbReference>
<dbReference type="GO" id="GO:0004362">
    <property type="term" value="F:glutathione-disulfide reductase (NADPH) activity"/>
    <property type="evidence" value="ECO:0007669"/>
    <property type="project" value="UniProtKB-EC"/>
</dbReference>
<dbReference type="PATRIC" id="fig|1528099.3.peg.225"/>
<name>A0A0M3TBF4_9ACTN</name>
<feature type="active site" description="Proton acceptor" evidence="8">
    <location>
        <position position="458"/>
    </location>
</feature>
<dbReference type="InterPro" id="IPR016156">
    <property type="entry name" value="FAD/NAD-linked_Rdtase_dimer_sf"/>
</dbReference>
<comment type="similarity">
    <text evidence="1 11">Belongs to the class-I pyridine nucleotide-disulfide oxidoreductase family.</text>
</comment>
<feature type="binding site" evidence="9">
    <location>
        <begin position="181"/>
        <end position="188"/>
    </location>
    <ligand>
        <name>NAD(+)</name>
        <dbReference type="ChEBI" id="CHEBI:57540"/>
    </ligand>
</feature>
<keyword evidence="9" id="KW-0547">Nucleotide-binding</keyword>
<evidence type="ECO:0000256" key="11">
    <source>
        <dbReference type="RuleBase" id="RU003691"/>
    </source>
</evidence>
<keyword evidence="5 9" id="KW-0520">NAD</keyword>
<dbReference type="InterPro" id="IPR004099">
    <property type="entry name" value="Pyr_nucl-diS_OxRdtase_dimer"/>
</dbReference>
<evidence type="ECO:0000256" key="10">
    <source>
        <dbReference type="PIRSR" id="PIRSR000350-4"/>
    </source>
</evidence>
<evidence type="ECO:0000256" key="9">
    <source>
        <dbReference type="PIRSR" id="PIRSR000350-3"/>
    </source>
</evidence>
<evidence type="ECO:0000313" key="16">
    <source>
        <dbReference type="Proteomes" id="UP000068137"/>
    </source>
</evidence>
<dbReference type="KEGG" id="cbq:AL705_01085"/>
<dbReference type="GO" id="GO:0050660">
    <property type="term" value="F:flavin adenine dinucleotide binding"/>
    <property type="evidence" value="ECO:0007669"/>
    <property type="project" value="TreeGrafter"/>
</dbReference>
<dbReference type="Proteomes" id="UP000324288">
    <property type="component" value="Chromosome"/>
</dbReference>
<feature type="binding site" evidence="9">
    <location>
        <position position="50"/>
    </location>
    <ligand>
        <name>FAD</name>
        <dbReference type="ChEBI" id="CHEBI:57692"/>
    </ligand>
</feature>
<dbReference type="STRING" id="1528099.AL705_01085"/>
<dbReference type="GO" id="GO:0004148">
    <property type="term" value="F:dihydrolipoyl dehydrogenase (NADH) activity"/>
    <property type="evidence" value="ECO:0007669"/>
    <property type="project" value="TreeGrafter"/>
</dbReference>
<dbReference type="Gene3D" id="3.50.50.60">
    <property type="entry name" value="FAD/NAD(P)-binding domain"/>
    <property type="match status" value="2"/>
</dbReference>
<dbReference type="NCBIfam" id="TIGR03452">
    <property type="entry name" value="mycothione_red"/>
    <property type="match status" value="1"/>
</dbReference>
<evidence type="ECO:0000313" key="15">
    <source>
        <dbReference type="EMBL" id="VHN99809.1"/>
    </source>
</evidence>
<evidence type="ECO:0000256" key="6">
    <source>
        <dbReference type="ARBA" id="ARBA00023157"/>
    </source>
</evidence>
<dbReference type="Pfam" id="PF07992">
    <property type="entry name" value="Pyr_redox_2"/>
    <property type="match status" value="1"/>
</dbReference>
<accession>A0A0M3TBF4</accession>
<reference evidence="14 16" key="1">
    <citation type="journal article" date="2015" name="Genome Announc.">
        <title>Complete Genome Sequences for Two Strains of a Novel Fastidious, Partially Acid-Fast, Gram-Positive Corynebacterineae Bacterium, Derived from Human Clinical Samples.</title>
        <authorList>
            <person name="Nicholson A.C."/>
            <person name="Bell M."/>
            <person name="Humrighouse B.W."/>
            <person name="McQuiston J.R."/>
        </authorList>
    </citation>
    <scope>NUCLEOTIDE SEQUENCE [LARGE SCALE GENOMIC DNA]</scope>
    <source>
        <strain evidence="14 16">X1698</strain>
    </source>
</reference>
<dbReference type="Proteomes" id="UP000068137">
    <property type="component" value="Chromosome"/>
</dbReference>
<dbReference type="NCBIfam" id="NF005884">
    <property type="entry name" value="PRK07846.1"/>
    <property type="match status" value="1"/>
</dbReference>
<comment type="cofactor">
    <cofactor evidence="9">
        <name>FAD</name>
        <dbReference type="ChEBI" id="CHEBI:57692"/>
    </cofactor>
    <text evidence="9">Binds 1 FAD per subunit.</text>
</comment>
<evidence type="ECO:0000256" key="4">
    <source>
        <dbReference type="ARBA" id="ARBA00023002"/>
    </source>
</evidence>
<dbReference type="InterPro" id="IPR017817">
    <property type="entry name" value="Mycothione_reductase"/>
</dbReference>
<evidence type="ECO:0000256" key="1">
    <source>
        <dbReference type="ARBA" id="ARBA00007532"/>
    </source>
</evidence>
<evidence type="ECO:0000313" key="14">
    <source>
        <dbReference type="EMBL" id="ALE18544.1"/>
    </source>
</evidence>
<dbReference type="InterPro" id="IPR050151">
    <property type="entry name" value="Class-I_Pyr_Nuc-Dis_Oxidored"/>
</dbReference>
<feature type="binding site" evidence="9">
    <location>
        <position position="317"/>
    </location>
    <ligand>
        <name>FAD</name>
        <dbReference type="ChEBI" id="CHEBI:57692"/>
    </ligand>
</feature>
<evidence type="ECO:0000256" key="3">
    <source>
        <dbReference type="ARBA" id="ARBA00022827"/>
    </source>
</evidence>
<dbReference type="EMBL" id="LR584267">
    <property type="protein sequence ID" value="VHN99809.1"/>
    <property type="molecule type" value="Genomic_DNA"/>
</dbReference>
<feature type="domain" description="Pyridine nucleotide-disulphide oxidoreductase dimerisation" evidence="12">
    <location>
        <begin position="355"/>
        <end position="468"/>
    </location>
</feature>
<dbReference type="PIRSF" id="PIRSF000350">
    <property type="entry name" value="Mercury_reductase_MerA"/>
    <property type="match status" value="1"/>
</dbReference>
<dbReference type="Gene3D" id="3.30.390.30">
    <property type="match status" value="1"/>
</dbReference>
<dbReference type="InterPro" id="IPR001100">
    <property type="entry name" value="Pyr_nuc-diS_OxRdtase"/>
</dbReference>
<reference evidence="14" key="2">
    <citation type="journal article" date="2016" name="Int. J. Syst. Evol. Microbiol.">
        <title>Lawsonella clevelandensis gen. nov., sp. nov., a new member of the suborder Corynebacterineae isolated from human abscesses.</title>
        <authorList>
            <person name="Bell M.E."/>
            <person name="Bernard K.A."/>
            <person name="Harrington S.M."/>
            <person name="Patel N.B."/>
            <person name="Tucker T.A."/>
            <person name="Metcalfe M.G."/>
            <person name="McQuiston J.R."/>
        </authorList>
    </citation>
    <scope>NUCLEOTIDE SEQUENCE</scope>
    <source>
        <strain evidence="14">X1698</strain>
    </source>
</reference>
<keyword evidence="7 11" id="KW-0676">Redox-active center</keyword>
<dbReference type="PROSITE" id="PS00076">
    <property type="entry name" value="PYRIDINE_REDOX_1"/>
    <property type="match status" value="1"/>
</dbReference>
<feature type="domain" description="FAD/NAD(P)-binding" evidence="13">
    <location>
        <begin position="6"/>
        <end position="331"/>
    </location>
</feature>
<evidence type="ECO:0000256" key="5">
    <source>
        <dbReference type="ARBA" id="ARBA00023027"/>
    </source>
</evidence>
<dbReference type="OrthoDB" id="9800167at2"/>
<evidence type="ECO:0000259" key="13">
    <source>
        <dbReference type="Pfam" id="PF07992"/>
    </source>
</evidence>